<name>A0ABT6R1P1_9BACL</name>
<gene>
    <name evidence="2" type="ORF">QK289_04170</name>
</gene>
<proteinExistence type="predicted"/>
<protein>
    <submittedName>
        <fullName evidence="2">Uncharacterized protein</fullName>
    </submittedName>
</protein>
<dbReference type="EMBL" id="JASBQV010000004">
    <property type="protein sequence ID" value="MDI3234194.1"/>
    <property type="molecule type" value="Genomic_DNA"/>
</dbReference>
<keyword evidence="3" id="KW-1185">Reference proteome</keyword>
<dbReference type="Proteomes" id="UP001243286">
    <property type="component" value="Unassembled WGS sequence"/>
</dbReference>
<feature type="compositionally biased region" description="Pro residues" evidence="1">
    <location>
        <begin position="82"/>
        <end position="92"/>
    </location>
</feature>
<accession>A0ABT6R1P1</accession>
<evidence type="ECO:0000313" key="3">
    <source>
        <dbReference type="Proteomes" id="UP001243286"/>
    </source>
</evidence>
<evidence type="ECO:0000256" key="1">
    <source>
        <dbReference type="SAM" id="MobiDB-lite"/>
    </source>
</evidence>
<dbReference type="RefSeq" id="WP_282354761.1">
    <property type="nucleotide sequence ID" value="NZ_JASBQV010000004.1"/>
</dbReference>
<organism evidence="2 3">
    <name type="scientific">Exiguobacterium antarcticum</name>
    <dbReference type="NCBI Taxonomy" id="132920"/>
    <lineage>
        <taxon>Bacteria</taxon>
        <taxon>Bacillati</taxon>
        <taxon>Bacillota</taxon>
        <taxon>Bacilli</taxon>
        <taxon>Bacillales</taxon>
        <taxon>Bacillales Family XII. Incertae Sedis</taxon>
        <taxon>Exiguobacterium</taxon>
    </lineage>
</organism>
<evidence type="ECO:0000313" key="2">
    <source>
        <dbReference type="EMBL" id="MDI3234194.1"/>
    </source>
</evidence>
<feature type="region of interest" description="Disordered" evidence="1">
    <location>
        <begin position="66"/>
        <end position="93"/>
    </location>
</feature>
<reference evidence="2 3" key="1">
    <citation type="submission" date="2023-04" db="EMBL/GenBank/DDBJ databases">
        <title>Antarctic isolates genomes.</title>
        <authorList>
            <person name="Dimov S.G."/>
        </authorList>
    </citation>
    <scope>NUCLEOTIDE SEQUENCE [LARGE SCALE GENOMIC DNA]</scope>
    <source>
        <strain evidence="2 3">AL19</strain>
    </source>
</reference>
<sequence length="148" mass="17103">MGHTQLIDHMSHNTAIQRLDKRTEPAAPEEMKRYFHHPYGMAYYIDGKWVPCPGYGESSAIPVSIKERPRKSTSENWRPKKPTPPVIPPRVLSPPREELNRLVEKQGMSLAAISRLKKCSVTTVHNWFKQYKLKTPAERKKLAEEKQS</sequence>
<comment type="caution">
    <text evidence="2">The sequence shown here is derived from an EMBL/GenBank/DDBJ whole genome shotgun (WGS) entry which is preliminary data.</text>
</comment>